<evidence type="ECO:0000313" key="1">
    <source>
        <dbReference type="EMBL" id="KAF5718232.1"/>
    </source>
</evidence>
<dbReference type="Proteomes" id="UP000544331">
    <property type="component" value="Unassembled WGS sequence"/>
</dbReference>
<dbReference type="OrthoDB" id="5081092at2759"/>
<sequence>MSSHPSLLSNPATLDNLLISLSTGSTTYRMGQLLDLPDEIITDICTLICDSDRLALFQVIYVNKRLYRIASPLLVRHWPFYRSTSHKQASAHFALHLIRNPDLQRNVKSLVFDGQLPIEDDPWGRYGELDELAAAARQRYPELADDPQWCGGLIYGWADHVAALLMLLCTRLESLDFMISYDQASRLLVLKLVSLALKHSGPQRPLENLQRVVLRWGNDEDPGNIQYAAPFFHLPNVKTLALSALSDGEVPIKSILDEKGRIGLVKLGWDPDIHEAGFPVGTSPIEELVIEAACLTCHGLLTVVSACKRLKKLVFTWRNPSRMNDDGHNSLTLTRQALLLHAASLEELAFDLITHRFRDDPTLLENASKARFECLKECFKQMTKLKRLTMDIHVLNYRDVSRNEKMLDFLPRSLEHLGLECDLPYHQPGVLEHVERLCEVLKACGPGNRFRALETLEIWLFVYDGIDKDIYEPVNELAREKGIKFMFTHASHGGGSTWKIMGMIPKPYPPIVNSKEGLSGQEGVPDLFDESLVWSNHIQ</sequence>
<evidence type="ECO:0008006" key="3">
    <source>
        <dbReference type="Google" id="ProtNLM"/>
    </source>
</evidence>
<gene>
    <name evidence="1" type="ORF">FMUND_5328</name>
</gene>
<comment type="caution">
    <text evidence="1">The sequence shown here is derived from an EMBL/GenBank/DDBJ whole genome shotgun (WGS) entry which is preliminary data.</text>
</comment>
<keyword evidence="2" id="KW-1185">Reference proteome</keyword>
<dbReference type="SUPFAM" id="SSF52047">
    <property type="entry name" value="RNI-like"/>
    <property type="match status" value="1"/>
</dbReference>
<protein>
    <recommendedName>
        <fullName evidence="3">F-box domain-containing protein</fullName>
    </recommendedName>
</protein>
<organism evidence="1 2">
    <name type="scientific">Fusarium mundagurra</name>
    <dbReference type="NCBI Taxonomy" id="1567541"/>
    <lineage>
        <taxon>Eukaryota</taxon>
        <taxon>Fungi</taxon>
        <taxon>Dikarya</taxon>
        <taxon>Ascomycota</taxon>
        <taxon>Pezizomycotina</taxon>
        <taxon>Sordariomycetes</taxon>
        <taxon>Hypocreomycetidae</taxon>
        <taxon>Hypocreales</taxon>
        <taxon>Nectriaceae</taxon>
        <taxon>Fusarium</taxon>
        <taxon>Fusarium fujikuroi species complex</taxon>
    </lineage>
</organism>
<dbReference type="EMBL" id="JAAOAN010000172">
    <property type="protein sequence ID" value="KAF5718232.1"/>
    <property type="molecule type" value="Genomic_DNA"/>
</dbReference>
<dbReference type="AlphaFoldDB" id="A0A8H5YVQ5"/>
<proteinExistence type="predicted"/>
<name>A0A8H5YVQ5_9HYPO</name>
<accession>A0A8H5YVQ5</accession>
<reference evidence="1 2" key="1">
    <citation type="submission" date="2020-05" db="EMBL/GenBank/DDBJ databases">
        <title>Identification and distribution of gene clusters putatively required for synthesis of sphingolipid metabolism inhibitors in phylogenetically diverse species of the filamentous fungus Fusarium.</title>
        <authorList>
            <person name="Kim H.-S."/>
            <person name="Busman M."/>
            <person name="Brown D.W."/>
            <person name="Divon H."/>
            <person name="Uhlig S."/>
            <person name="Proctor R.H."/>
        </authorList>
    </citation>
    <scope>NUCLEOTIDE SEQUENCE [LARGE SCALE GENOMIC DNA]</scope>
    <source>
        <strain evidence="1 2">NRRL 66235</strain>
    </source>
</reference>
<evidence type="ECO:0000313" key="2">
    <source>
        <dbReference type="Proteomes" id="UP000544331"/>
    </source>
</evidence>